<dbReference type="Proteomes" id="UP000824366">
    <property type="component" value="Chromosome"/>
</dbReference>
<name>A0ABM7MSC7_9BURK</name>
<keyword evidence="2" id="KW-1185">Reference proteome</keyword>
<accession>A0ABM7MSC7</accession>
<protein>
    <submittedName>
        <fullName evidence="1">Uncharacterized protein</fullName>
    </submittedName>
</protein>
<proteinExistence type="predicted"/>
<organism evidence="1 2">
    <name type="scientific">Rhodoferax lithotrophicus</name>
    <dbReference type="NCBI Taxonomy" id="2798804"/>
    <lineage>
        <taxon>Bacteria</taxon>
        <taxon>Pseudomonadati</taxon>
        <taxon>Pseudomonadota</taxon>
        <taxon>Betaproteobacteria</taxon>
        <taxon>Burkholderiales</taxon>
        <taxon>Comamonadaceae</taxon>
        <taxon>Rhodoferax</taxon>
    </lineage>
</organism>
<evidence type="ECO:0000313" key="2">
    <source>
        <dbReference type="Proteomes" id="UP000824366"/>
    </source>
</evidence>
<dbReference type="EMBL" id="AP024238">
    <property type="protein sequence ID" value="BCO29161.1"/>
    <property type="molecule type" value="Genomic_DNA"/>
</dbReference>
<evidence type="ECO:0000313" key="1">
    <source>
        <dbReference type="EMBL" id="BCO29161.1"/>
    </source>
</evidence>
<gene>
    <name evidence="1" type="ORF">MIZ03_4073</name>
</gene>
<reference evidence="1 2" key="1">
    <citation type="journal article" date="2021" name="Microbiol. Spectr.">
        <title>A Single Bacterium Capable of Oxidation and Reduction of Iron at Circumneutral pH.</title>
        <authorList>
            <person name="Kato S."/>
            <person name="Ohkuma M."/>
        </authorList>
    </citation>
    <scope>NUCLEOTIDE SEQUENCE [LARGE SCALE GENOMIC DNA]</scope>
    <source>
        <strain evidence="1 2">MIZ03</strain>
    </source>
</reference>
<sequence>MRIQLDLEALFFAFLAGFWLLQKPWGCVEHGLVYTCAACVYPRDALYPASCAWLV</sequence>